<reference evidence="1 2" key="1">
    <citation type="submission" date="2019-07" db="EMBL/GenBank/DDBJ databases">
        <title>Draft genome assembly of a fouling barnacle, Amphibalanus amphitrite (Darwin, 1854): The first reference genome for Thecostraca.</title>
        <authorList>
            <person name="Kim W."/>
        </authorList>
    </citation>
    <scope>NUCLEOTIDE SEQUENCE [LARGE SCALE GENOMIC DNA]</scope>
    <source>
        <strain evidence="1">SNU_AA5</strain>
        <tissue evidence="1">Soma without cirri and trophi</tissue>
    </source>
</reference>
<dbReference type="Proteomes" id="UP000440578">
    <property type="component" value="Unassembled WGS sequence"/>
</dbReference>
<dbReference type="AlphaFoldDB" id="A0A6A4X876"/>
<dbReference type="PANTHER" id="PTHR39953">
    <property type="entry name" value="RE54151P"/>
    <property type="match status" value="1"/>
</dbReference>
<name>A0A6A4X876_AMPAM</name>
<dbReference type="EMBL" id="VIIS01000185">
    <property type="protein sequence ID" value="KAF0312224.1"/>
    <property type="molecule type" value="Genomic_DNA"/>
</dbReference>
<proteinExistence type="predicted"/>
<comment type="caution">
    <text evidence="1">The sequence shown here is derived from an EMBL/GenBank/DDBJ whole genome shotgun (WGS) entry which is preliminary data.</text>
</comment>
<protein>
    <submittedName>
        <fullName evidence="1">Uncharacterized protein</fullName>
    </submittedName>
</protein>
<sequence length="98" mass="11171">MWRCWSAGEEYGDDAVAYVQIKRTGSQCEVQARITPEHKVNAKPYRVVAVIDEEKAEVAEVTIVSVDYDEVYCRGLLSRGEAFWRAAVYGELRRARAQ</sequence>
<organism evidence="1 2">
    <name type="scientific">Amphibalanus amphitrite</name>
    <name type="common">Striped barnacle</name>
    <name type="synonym">Balanus amphitrite</name>
    <dbReference type="NCBI Taxonomy" id="1232801"/>
    <lineage>
        <taxon>Eukaryota</taxon>
        <taxon>Metazoa</taxon>
        <taxon>Ecdysozoa</taxon>
        <taxon>Arthropoda</taxon>
        <taxon>Crustacea</taxon>
        <taxon>Multicrustacea</taxon>
        <taxon>Cirripedia</taxon>
        <taxon>Thoracica</taxon>
        <taxon>Thoracicalcarea</taxon>
        <taxon>Balanomorpha</taxon>
        <taxon>Balanoidea</taxon>
        <taxon>Balanidae</taxon>
        <taxon>Amphibalaninae</taxon>
        <taxon>Amphibalanus</taxon>
    </lineage>
</organism>
<gene>
    <name evidence="1" type="ORF">FJT64_017005</name>
</gene>
<evidence type="ECO:0000313" key="1">
    <source>
        <dbReference type="EMBL" id="KAF0312224.1"/>
    </source>
</evidence>
<accession>A0A6A4X876</accession>
<keyword evidence="2" id="KW-1185">Reference proteome</keyword>
<evidence type="ECO:0000313" key="2">
    <source>
        <dbReference type="Proteomes" id="UP000440578"/>
    </source>
</evidence>
<dbReference type="PANTHER" id="PTHR39953:SF1">
    <property type="entry name" value="RE54151P"/>
    <property type="match status" value="1"/>
</dbReference>